<dbReference type="Gene3D" id="2.60.200.20">
    <property type="match status" value="1"/>
</dbReference>
<proteinExistence type="predicted"/>
<comment type="caution">
    <text evidence="4">The sequence shown here is derived from an EMBL/GenBank/DDBJ whole genome shotgun (WGS) entry which is preliminary data.</text>
</comment>
<evidence type="ECO:0000256" key="2">
    <source>
        <dbReference type="SAM" id="Phobius"/>
    </source>
</evidence>
<dbReference type="Proteomes" id="UP000321638">
    <property type="component" value="Unassembled WGS sequence"/>
</dbReference>
<feature type="compositionally biased region" description="Pro residues" evidence="1">
    <location>
        <begin position="229"/>
        <end position="251"/>
    </location>
</feature>
<keyword evidence="2" id="KW-0472">Membrane</keyword>
<accession>A0A5C8PPT2</accession>
<feature type="compositionally biased region" description="Low complexity" evidence="1">
    <location>
        <begin position="107"/>
        <end position="129"/>
    </location>
</feature>
<dbReference type="PROSITE" id="PS50006">
    <property type="entry name" value="FHA_DOMAIN"/>
    <property type="match status" value="1"/>
</dbReference>
<reference evidence="4 5" key="1">
    <citation type="submission" date="2019-06" db="EMBL/GenBank/DDBJ databases">
        <title>New taxonomy in bacterial strain CC-CFT640, isolated from vineyard.</title>
        <authorList>
            <person name="Lin S.-Y."/>
            <person name="Tsai C.-F."/>
            <person name="Young C.-C."/>
        </authorList>
    </citation>
    <scope>NUCLEOTIDE SEQUENCE [LARGE SCALE GENOMIC DNA]</scope>
    <source>
        <strain evidence="4 5">CC-CFT640</strain>
    </source>
</reference>
<keyword evidence="2" id="KW-0812">Transmembrane</keyword>
<keyword evidence="5" id="KW-1185">Reference proteome</keyword>
<feature type="transmembrane region" description="Helical" evidence="2">
    <location>
        <begin position="6"/>
        <end position="27"/>
    </location>
</feature>
<dbReference type="SUPFAM" id="SSF49879">
    <property type="entry name" value="SMAD/FHA domain"/>
    <property type="match status" value="1"/>
</dbReference>
<protein>
    <recommendedName>
        <fullName evidence="3">FHA domain-containing protein</fullName>
    </recommendedName>
</protein>
<dbReference type="InterPro" id="IPR008984">
    <property type="entry name" value="SMAD_FHA_dom_sf"/>
</dbReference>
<dbReference type="Pfam" id="PF00498">
    <property type="entry name" value="FHA"/>
    <property type="match status" value="1"/>
</dbReference>
<dbReference type="RefSeq" id="WP_147847401.1">
    <property type="nucleotide sequence ID" value="NZ_VDUZ01000012.1"/>
</dbReference>
<dbReference type="InterPro" id="IPR000253">
    <property type="entry name" value="FHA_dom"/>
</dbReference>
<evidence type="ECO:0000313" key="5">
    <source>
        <dbReference type="Proteomes" id="UP000321638"/>
    </source>
</evidence>
<dbReference type="CDD" id="cd00060">
    <property type="entry name" value="FHA"/>
    <property type="match status" value="1"/>
</dbReference>
<feature type="transmembrane region" description="Helical" evidence="2">
    <location>
        <begin position="39"/>
        <end position="60"/>
    </location>
</feature>
<gene>
    <name evidence="4" type="ORF">FHP25_13200</name>
</gene>
<organism evidence="4 5">
    <name type="scientific">Vineibacter terrae</name>
    <dbReference type="NCBI Taxonomy" id="2586908"/>
    <lineage>
        <taxon>Bacteria</taxon>
        <taxon>Pseudomonadati</taxon>
        <taxon>Pseudomonadota</taxon>
        <taxon>Alphaproteobacteria</taxon>
        <taxon>Hyphomicrobiales</taxon>
        <taxon>Vineibacter</taxon>
    </lineage>
</organism>
<feature type="compositionally biased region" description="Pro residues" evidence="1">
    <location>
        <begin position="130"/>
        <end position="144"/>
    </location>
</feature>
<name>A0A5C8PPT2_9HYPH</name>
<dbReference type="AlphaFoldDB" id="A0A5C8PPT2"/>
<feature type="domain" description="FHA" evidence="3">
    <location>
        <begin position="283"/>
        <end position="332"/>
    </location>
</feature>
<sequence>MGYGSGGMIGGLLISLIVMALGIWMTWRIIEKAGYPGWYALAIGVGGFILSLIPFVGLLVQLAQLGLLYAFAFVRWPKEGGTVPFGGGIPGVSGGYGSPAGYPPQSGYPPAAGGYPPQPGYPQAGYPQQPGYPPPGYPQQPGYPPQGGYPQQPGYPPPQPYGQQPPGYPPPAGGPAGYGQPPVAPPPSYGQPPVAPPPSMSAPVMPPQPPPSSGGDAEATVIAGRSMPAAPPPPPAAPPSVAPPPPPPAPIPGAGASGWTLSTPGPGGTPFVLTLAEGKAIYLVSGQGGGGDLIVPEASIGNPHARLHLATGRLGLEDLGSPGGTAIDGAQLLPSHGIREVTQSKKIRFGALEFSLSRS</sequence>
<evidence type="ECO:0000259" key="3">
    <source>
        <dbReference type="PROSITE" id="PS50006"/>
    </source>
</evidence>
<dbReference type="OrthoDB" id="123194at2"/>
<evidence type="ECO:0000256" key="1">
    <source>
        <dbReference type="SAM" id="MobiDB-lite"/>
    </source>
</evidence>
<keyword evidence="2" id="KW-1133">Transmembrane helix</keyword>
<dbReference type="EMBL" id="VDUZ01000012">
    <property type="protein sequence ID" value="TXL76040.1"/>
    <property type="molecule type" value="Genomic_DNA"/>
</dbReference>
<feature type="region of interest" description="Disordered" evidence="1">
    <location>
        <begin position="107"/>
        <end position="263"/>
    </location>
</feature>
<feature type="compositionally biased region" description="Pro residues" evidence="1">
    <location>
        <begin position="182"/>
        <end position="212"/>
    </location>
</feature>
<evidence type="ECO:0000313" key="4">
    <source>
        <dbReference type="EMBL" id="TXL76040.1"/>
    </source>
</evidence>